<gene>
    <name evidence="8" type="ORF">F3Y22_tig00112293pilonHSYRG00186</name>
</gene>
<protein>
    <submittedName>
        <fullName evidence="8">Indole-3-pyruvate monooxygenase YUCCA6</fullName>
    </submittedName>
</protein>
<keyword evidence="7 8" id="KW-0503">Monooxygenase</keyword>
<dbReference type="GO" id="GO:0050660">
    <property type="term" value="F:flavin adenine dinucleotide binding"/>
    <property type="evidence" value="ECO:0007669"/>
    <property type="project" value="TreeGrafter"/>
</dbReference>
<evidence type="ECO:0000313" key="9">
    <source>
        <dbReference type="Proteomes" id="UP000436088"/>
    </source>
</evidence>
<evidence type="ECO:0000256" key="3">
    <source>
        <dbReference type="ARBA" id="ARBA00022630"/>
    </source>
</evidence>
<dbReference type="AlphaFoldDB" id="A0A6A2Y6I0"/>
<dbReference type="InterPro" id="IPR050982">
    <property type="entry name" value="Auxin_biosynth/cation_transpt"/>
</dbReference>
<reference evidence="8" key="1">
    <citation type="submission" date="2019-09" db="EMBL/GenBank/DDBJ databases">
        <title>Draft genome information of white flower Hibiscus syriacus.</title>
        <authorList>
            <person name="Kim Y.-M."/>
        </authorList>
    </citation>
    <scope>NUCLEOTIDE SEQUENCE [LARGE SCALE GENOMIC DNA]</scope>
    <source>
        <strain evidence="8">YM2019G1</strain>
    </source>
</reference>
<organism evidence="8 9">
    <name type="scientific">Hibiscus syriacus</name>
    <name type="common">Rose of Sharon</name>
    <dbReference type="NCBI Taxonomy" id="106335"/>
    <lineage>
        <taxon>Eukaryota</taxon>
        <taxon>Viridiplantae</taxon>
        <taxon>Streptophyta</taxon>
        <taxon>Embryophyta</taxon>
        <taxon>Tracheophyta</taxon>
        <taxon>Spermatophyta</taxon>
        <taxon>Magnoliopsida</taxon>
        <taxon>eudicotyledons</taxon>
        <taxon>Gunneridae</taxon>
        <taxon>Pentapetalae</taxon>
        <taxon>rosids</taxon>
        <taxon>malvids</taxon>
        <taxon>Malvales</taxon>
        <taxon>Malvaceae</taxon>
        <taxon>Malvoideae</taxon>
        <taxon>Hibiscus</taxon>
    </lineage>
</organism>
<evidence type="ECO:0000256" key="4">
    <source>
        <dbReference type="ARBA" id="ARBA00022827"/>
    </source>
</evidence>
<name>A0A6A2Y6I0_HIBSY</name>
<dbReference type="GO" id="GO:0004497">
    <property type="term" value="F:monooxygenase activity"/>
    <property type="evidence" value="ECO:0007669"/>
    <property type="project" value="UniProtKB-KW"/>
</dbReference>
<evidence type="ECO:0000256" key="6">
    <source>
        <dbReference type="ARBA" id="ARBA00023002"/>
    </source>
</evidence>
<evidence type="ECO:0000313" key="8">
    <source>
        <dbReference type="EMBL" id="KAE8668559.1"/>
    </source>
</evidence>
<keyword evidence="9" id="KW-1185">Reference proteome</keyword>
<dbReference type="Proteomes" id="UP000436088">
    <property type="component" value="Unassembled WGS sequence"/>
</dbReference>
<evidence type="ECO:0000256" key="7">
    <source>
        <dbReference type="ARBA" id="ARBA00023033"/>
    </source>
</evidence>
<dbReference type="PANTHER" id="PTHR43539">
    <property type="entry name" value="FLAVIN-BINDING MONOOXYGENASE-LIKE PROTEIN (AFU_ORTHOLOGUE AFUA_4G09220)"/>
    <property type="match status" value="1"/>
</dbReference>
<accession>A0A6A2Y6I0</accession>
<keyword evidence="3" id="KW-0285">Flavoprotein</keyword>
<dbReference type="GO" id="GO:0009851">
    <property type="term" value="P:auxin biosynthetic process"/>
    <property type="evidence" value="ECO:0007669"/>
    <property type="project" value="TreeGrafter"/>
</dbReference>
<evidence type="ECO:0000256" key="1">
    <source>
        <dbReference type="ARBA" id="ARBA00001974"/>
    </source>
</evidence>
<proteinExistence type="inferred from homology"/>
<keyword evidence="6" id="KW-0560">Oxidoreductase</keyword>
<evidence type="ECO:0000256" key="2">
    <source>
        <dbReference type="ARBA" id="ARBA00009183"/>
    </source>
</evidence>
<comment type="cofactor">
    <cofactor evidence="1">
        <name>FAD</name>
        <dbReference type="ChEBI" id="CHEBI:57692"/>
    </cofactor>
</comment>
<evidence type="ECO:0000256" key="5">
    <source>
        <dbReference type="ARBA" id="ARBA00022857"/>
    </source>
</evidence>
<keyword evidence="5" id="KW-0521">NADP</keyword>
<keyword evidence="4" id="KW-0274">FAD</keyword>
<dbReference type="EMBL" id="VEPZ02001545">
    <property type="protein sequence ID" value="KAE8668559.1"/>
    <property type="molecule type" value="Genomic_DNA"/>
</dbReference>
<sequence length="144" mass="16224">MLGISTFRLSMWLFKWLPLRLVDLFLLIVSRLMLGDTARLGLARPKLGPLELKNLLGKKPFLDVGTLAKIKSGDMKEKKMLSEKDGYPIRPFPNGWKGDCGLYSVGFTKRGLLGTSMDAIKIAHDIQKCWNEEAMHLLHQSSPL</sequence>
<comment type="caution">
    <text evidence="8">The sequence shown here is derived from an EMBL/GenBank/DDBJ whole genome shotgun (WGS) entry which is preliminary data.</text>
</comment>
<comment type="similarity">
    <text evidence="2">Belongs to the FMO family.</text>
</comment>
<dbReference type="PANTHER" id="PTHR43539:SF38">
    <property type="entry name" value="INDOLE-3-PYRUVATE MONOOXYGENASE YUCCA6"/>
    <property type="match status" value="1"/>
</dbReference>